<dbReference type="AlphaFoldDB" id="A0A6J4UEZ6"/>
<protein>
    <submittedName>
        <fullName evidence="1">Uncharacterized protein</fullName>
    </submittedName>
</protein>
<evidence type="ECO:0000313" key="1">
    <source>
        <dbReference type="EMBL" id="CAA9547381.1"/>
    </source>
</evidence>
<name>A0A6J4UEZ6_9SPHN</name>
<proteinExistence type="predicted"/>
<sequence>MTQFIAIVEPNVSSEQEGAATSKQWPLVEIVFRKYARQPSSECDPIHRLVCRSFPAEGGLRIEHSRNAGPVLSRRLTQVTC</sequence>
<dbReference type="EMBL" id="CADCWD010000090">
    <property type="protein sequence ID" value="CAA9547381.1"/>
    <property type="molecule type" value="Genomic_DNA"/>
</dbReference>
<accession>A0A6J4UEZ6</accession>
<reference evidence="1" key="1">
    <citation type="submission" date="2020-02" db="EMBL/GenBank/DDBJ databases">
        <authorList>
            <person name="Meier V. D."/>
        </authorList>
    </citation>
    <scope>NUCLEOTIDE SEQUENCE</scope>
    <source>
        <strain evidence="1">AVDCRST_MAG23</strain>
    </source>
</reference>
<organism evidence="1">
    <name type="scientific">uncultured Sphingosinicella sp</name>
    <dbReference type="NCBI Taxonomy" id="478748"/>
    <lineage>
        <taxon>Bacteria</taxon>
        <taxon>Pseudomonadati</taxon>
        <taxon>Pseudomonadota</taxon>
        <taxon>Alphaproteobacteria</taxon>
        <taxon>Sphingomonadales</taxon>
        <taxon>Sphingosinicellaceae</taxon>
        <taxon>Sphingosinicella</taxon>
        <taxon>environmental samples</taxon>
    </lineage>
</organism>
<gene>
    <name evidence="1" type="ORF">AVDCRST_MAG23-2668</name>
</gene>